<protein>
    <submittedName>
        <fullName evidence="1">Fungal-specific transcription factor domain-containing protein</fullName>
    </submittedName>
</protein>
<dbReference type="Proteomes" id="UP000326877">
    <property type="component" value="Unassembled WGS sequence"/>
</dbReference>
<evidence type="ECO:0000313" key="1">
    <source>
        <dbReference type="EMBL" id="KAE8384047.1"/>
    </source>
</evidence>
<name>A0A5N7BRA6_PETAA</name>
<dbReference type="OrthoDB" id="434972at2759"/>
<organism evidence="1">
    <name type="scientific">Petromyces alliaceus</name>
    <name type="common">Aspergillus alliaceus</name>
    <dbReference type="NCBI Taxonomy" id="209559"/>
    <lineage>
        <taxon>Eukaryota</taxon>
        <taxon>Fungi</taxon>
        <taxon>Dikarya</taxon>
        <taxon>Ascomycota</taxon>
        <taxon>Pezizomycotina</taxon>
        <taxon>Eurotiomycetes</taxon>
        <taxon>Eurotiomycetidae</taxon>
        <taxon>Eurotiales</taxon>
        <taxon>Aspergillaceae</taxon>
        <taxon>Aspergillus</taxon>
        <taxon>Aspergillus subgen. Circumdati</taxon>
    </lineage>
</organism>
<proteinExistence type="predicted"/>
<dbReference type="EMBL" id="ML735409">
    <property type="protein sequence ID" value="KAE8384047.1"/>
    <property type="molecule type" value="Genomic_DNA"/>
</dbReference>
<sequence>MAADSCRSSYLQQGQSTLEACTTVLLLCLTELCDCSSHVWKWHLKAAGAFLASAGDHSFRYLDSISTISRCKPPLLHEDTKLTDLTADKSTGNFSTAPVDTISGMTPVLFEILGMGNLLAAHRSRRVDELSELGFRTAASHVQSELDSWIAEYNTATIIDCQTSQVMTAFKVAVRLYLHYIGTAVTPILNAAMTIPYGSPLEGCLLCPLVIAEASSTDVERRMLVKEKLMVMENTLGFGHISRARRLLETVWSDGSDGNWARISPIVNFPGRSADELHPMRLLRSSQARKLASCTWVARGLRNAW</sequence>
<dbReference type="Pfam" id="PF11951">
    <property type="entry name" value="Fungal_trans_2"/>
    <property type="match status" value="1"/>
</dbReference>
<dbReference type="AlphaFoldDB" id="A0A5N7BRA6"/>
<gene>
    <name evidence="1" type="ORF">BDV23DRAFT_192095</name>
</gene>
<reference evidence="1" key="1">
    <citation type="submission" date="2019-04" db="EMBL/GenBank/DDBJ databases">
        <title>Friends and foes A comparative genomics studyof 23 Aspergillus species from section Flavi.</title>
        <authorList>
            <consortium name="DOE Joint Genome Institute"/>
            <person name="Kjaerbolling I."/>
            <person name="Vesth T."/>
            <person name="Frisvad J.C."/>
            <person name="Nybo J.L."/>
            <person name="Theobald S."/>
            <person name="Kildgaard S."/>
            <person name="Isbrandt T."/>
            <person name="Kuo A."/>
            <person name="Sato A."/>
            <person name="Lyhne E.K."/>
            <person name="Kogle M.E."/>
            <person name="Wiebenga A."/>
            <person name="Kun R.S."/>
            <person name="Lubbers R.J."/>
            <person name="Makela M.R."/>
            <person name="Barry K."/>
            <person name="Chovatia M."/>
            <person name="Clum A."/>
            <person name="Daum C."/>
            <person name="Haridas S."/>
            <person name="He G."/>
            <person name="LaButti K."/>
            <person name="Lipzen A."/>
            <person name="Mondo S."/>
            <person name="Riley R."/>
            <person name="Salamov A."/>
            <person name="Simmons B.A."/>
            <person name="Magnuson J.K."/>
            <person name="Henrissat B."/>
            <person name="Mortensen U.H."/>
            <person name="Larsen T.O."/>
            <person name="Devries R.P."/>
            <person name="Grigoriev I.V."/>
            <person name="Machida M."/>
            <person name="Baker S.E."/>
            <person name="Andersen M.R."/>
        </authorList>
    </citation>
    <scope>NUCLEOTIDE SEQUENCE [LARGE SCALE GENOMIC DNA]</scope>
    <source>
        <strain evidence="1">IBT 14317</strain>
    </source>
</reference>
<dbReference type="InterPro" id="IPR021858">
    <property type="entry name" value="Fun_TF"/>
</dbReference>
<accession>A0A5N7BRA6</accession>